<dbReference type="Proteomes" id="UP000821837">
    <property type="component" value="Chromosome 3"/>
</dbReference>
<sequence>MRIIQSADVLTACTRDYLDSLQVHYDRLLRETTRKTRAARNTSGEPPEVNLREVSGNGSTRITEVKRPDGTLTEDPADIEAIFYHHFESTFREPDPGVTSPEPAL</sequence>
<name>A0A9D4PZ46_RHISA</name>
<protein>
    <submittedName>
        <fullName evidence="2">Uncharacterized protein</fullName>
    </submittedName>
</protein>
<feature type="region of interest" description="Disordered" evidence="1">
    <location>
        <begin position="35"/>
        <end position="74"/>
    </location>
</feature>
<reference evidence="2" key="2">
    <citation type="submission" date="2021-09" db="EMBL/GenBank/DDBJ databases">
        <authorList>
            <person name="Jia N."/>
            <person name="Wang J."/>
            <person name="Shi W."/>
            <person name="Du L."/>
            <person name="Sun Y."/>
            <person name="Zhan W."/>
            <person name="Jiang J."/>
            <person name="Wang Q."/>
            <person name="Zhang B."/>
            <person name="Ji P."/>
            <person name="Sakyi L.B."/>
            <person name="Cui X."/>
            <person name="Yuan T."/>
            <person name="Jiang B."/>
            <person name="Yang W."/>
            <person name="Lam T.T.-Y."/>
            <person name="Chang Q."/>
            <person name="Ding S."/>
            <person name="Wang X."/>
            <person name="Zhu J."/>
            <person name="Ruan X."/>
            <person name="Zhao L."/>
            <person name="Wei J."/>
            <person name="Que T."/>
            <person name="Du C."/>
            <person name="Cheng J."/>
            <person name="Dai P."/>
            <person name="Han X."/>
            <person name="Huang E."/>
            <person name="Gao Y."/>
            <person name="Liu J."/>
            <person name="Shao H."/>
            <person name="Ye R."/>
            <person name="Li L."/>
            <person name="Wei W."/>
            <person name="Wang X."/>
            <person name="Wang C."/>
            <person name="Huo Q."/>
            <person name="Li W."/>
            <person name="Guo W."/>
            <person name="Chen H."/>
            <person name="Chen S."/>
            <person name="Zhou L."/>
            <person name="Zhou L."/>
            <person name="Ni X."/>
            <person name="Tian J."/>
            <person name="Zhou Y."/>
            <person name="Sheng Y."/>
            <person name="Liu T."/>
            <person name="Pan Y."/>
            <person name="Xia L."/>
            <person name="Li J."/>
            <person name="Zhao F."/>
            <person name="Cao W."/>
        </authorList>
    </citation>
    <scope>NUCLEOTIDE SEQUENCE</scope>
    <source>
        <strain evidence="2">Rsan-2018</strain>
        <tissue evidence="2">Larvae</tissue>
    </source>
</reference>
<reference evidence="2" key="1">
    <citation type="journal article" date="2020" name="Cell">
        <title>Large-Scale Comparative Analyses of Tick Genomes Elucidate Their Genetic Diversity and Vector Capacities.</title>
        <authorList>
            <consortium name="Tick Genome and Microbiome Consortium (TIGMIC)"/>
            <person name="Jia N."/>
            <person name="Wang J."/>
            <person name="Shi W."/>
            <person name="Du L."/>
            <person name="Sun Y."/>
            <person name="Zhan W."/>
            <person name="Jiang J.F."/>
            <person name="Wang Q."/>
            <person name="Zhang B."/>
            <person name="Ji P."/>
            <person name="Bell-Sakyi L."/>
            <person name="Cui X.M."/>
            <person name="Yuan T.T."/>
            <person name="Jiang B.G."/>
            <person name="Yang W.F."/>
            <person name="Lam T.T."/>
            <person name="Chang Q.C."/>
            <person name="Ding S.J."/>
            <person name="Wang X.J."/>
            <person name="Zhu J.G."/>
            <person name="Ruan X.D."/>
            <person name="Zhao L."/>
            <person name="Wei J.T."/>
            <person name="Ye R.Z."/>
            <person name="Que T.C."/>
            <person name="Du C.H."/>
            <person name="Zhou Y.H."/>
            <person name="Cheng J.X."/>
            <person name="Dai P.F."/>
            <person name="Guo W.B."/>
            <person name="Han X.H."/>
            <person name="Huang E.J."/>
            <person name="Li L.F."/>
            <person name="Wei W."/>
            <person name="Gao Y.C."/>
            <person name="Liu J.Z."/>
            <person name="Shao H.Z."/>
            <person name="Wang X."/>
            <person name="Wang C.C."/>
            <person name="Yang T.C."/>
            <person name="Huo Q.B."/>
            <person name="Li W."/>
            <person name="Chen H.Y."/>
            <person name="Chen S.E."/>
            <person name="Zhou L.G."/>
            <person name="Ni X.B."/>
            <person name="Tian J.H."/>
            <person name="Sheng Y."/>
            <person name="Liu T."/>
            <person name="Pan Y.S."/>
            <person name="Xia L.Y."/>
            <person name="Li J."/>
            <person name="Zhao F."/>
            <person name="Cao W.C."/>
        </authorList>
    </citation>
    <scope>NUCLEOTIDE SEQUENCE</scope>
    <source>
        <strain evidence="2">Rsan-2018</strain>
    </source>
</reference>
<keyword evidence="3" id="KW-1185">Reference proteome</keyword>
<evidence type="ECO:0000313" key="2">
    <source>
        <dbReference type="EMBL" id="KAH7961434.1"/>
    </source>
</evidence>
<comment type="caution">
    <text evidence="2">The sequence shown here is derived from an EMBL/GenBank/DDBJ whole genome shotgun (WGS) entry which is preliminary data.</text>
</comment>
<evidence type="ECO:0000256" key="1">
    <source>
        <dbReference type="SAM" id="MobiDB-lite"/>
    </source>
</evidence>
<dbReference type="AlphaFoldDB" id="A0A9D4PZ46"/>
<proteinExistence type="predicted"/>
<organism evidence="2 3">
    <name type="scientific">Rhipicephalus sanguineus</name>
    <name type="common">Brown dog tick</name>
    <name type="synonym">Ixodes sanguineus</name>
    <dbReference type="NCBI Taxonomy" id="34632"/>
    <lineage>
        <taxon>Eukaryota</taxon>
        <taxon>Metazoa</taxon>
        <taxon>Ecdysozoa</taxon>
        <taxon>Arthropoda</taxon>
        <taxon>Chelicerata</taxon>
        <taxon>Arachnida</taxon>
        <taxon>Acari</taxon>
        <taxon>Parasitiformes</taxon>
        <taxon>Ixodida</taxon>
        <taxon>Ixodoidea</taxon>
        <taxon>Ixodidae</taxon>
        <taxon>Rhipicephalinae</taxon>
        <taxon>Rhipicephalus</taxon>
        <taxon>Rhipicephalus</taxon>
    </lineage>
</organism>
<evidence type="ECO:0000313" key="3">
    <source>
        <dbReference type="Proteomes" id="UP000821837"/>
    </source>
</evidence>
<accession>A0A9D4PZ46</accession>
<gene>
    <name evidence="2" type="ORF">HPB52_009052</name>
</gene>
<dbReference type="EMBL" id="JABSTV010001249">
    <property type="protein sequence ID" value="KAH7961434.1"/>
    <property type="molecule type" value="Genomic_DNA"/>
</dbReference>